<keyword evidence="3" id="KW-1185">Reference proteome</keyword>
<proteinExistence type="predicted"/>
<dbReference type="InterPro" id="IPR000073">
    <property type="entry name" value="AB_hydrolase_1"/>
</dbReference>
<gene>
    <name evidence="2" type="ORF">LN051_04695</name>
</gene>
<evidence type="ECO:0000313" key="2">
    <source>
        <dbReference type="EMBL" id="UEX90918.1"/>
    </source>
</evidence>
<dbReference type="EMBL" id="CP086654">
    <property type="protein sequence ID" value="UEX90918.1"/>
    <property type="molecule type" value="Genomic_DNA"/>
</dbReference>
<dbReference type="Proteomes" id="UP001197626">
    <property type="component" value="Chromosome"/>
</dbReference>
<accession>A0ABY3PF10</accession>
<evidence type="ECO:0000259" key="1">
    <source>
        <dbReference type="Pfam" id="PF12146"/>
    </source>
</evidence>
<dbReference type="GO" id="GO:0016787">
    <property type="term" value="F:hydrolase activity"/>
    <property type="evidence" value="ECO:0007669"/>
    <property type="project" value="UniProtKB-KW"/>
</dbReference>
<name>A0ABY3PF10_9STAP</name>
<organism evidence="2 3">
    <name type="scientific">Staphylococcus ratti</name>
    <dbReference type="NCBI Taxonomy" id="2892440"/>
    <lineage>
        <taxon>Bacteria</taxon>
        <taxon>Bacillati</taxon>
        <taxon>Bacillota</taxon>
        <taxon>Bacilli</taxon>
        <taxon>Bacillales</taxon>
        <taxon>Staphylococcaceae</taxon>
        <taxon>Staphylococcus</taxon>
    </lineage>
</organism>
<dbReference type="InterPro" id="IPR022742">
    <property type="entry name" value="Hydrolase_4"/>
</dbReference>
<dbReference type="PRINTS" id="PR00111">
    <property type="entry name" value="ABHYDROLASE"/>
</dbReference>
<dbReference type="InterPro" id="IPR029058">
    <property type="entry name" value="AB_hydrolase_fold"/>
</dbReference>
<dbReference type="Pfam" id="PF12146">
    <property type="entry name" value="Hydrolase_4"/>
    <property type="match status" value="1"/>
</dbReference>
<sequence length="275" mass="31868">MWKWETETEAKGVIVIIHNMLEHTGRYAYVITHLRRNGYHVIMGDLPGQGQSSRTKKGHFESFDVYQERVLEWMQIAEEYHLPTFIIGVGLGGLIAVNLLEKVDLSIEGLVLLSPLFAFHASTQARKHALTSHVGDVSKSAKFELGIDIEKLTSYPEVQEETMNDALMLKKVSYHWYKQVAQSMKKTMEHIDKMKTYPMCVMYGTEDTVSDVQMTQQFIHRRMGQELYYKSWTGLVHEIHNEPEREAVMRYVLSFLNNRIYTAGFVVEDQETIDK</sequence>
<feature type="domain" description="Serine aminopeptidase S33" evidence="1">
    <location>
        <begin position="9"/>
        <end position="244"/>
    </location>
</feature>
<evidence type="ECO:0000313" key="3">
    <source>
        <dbReference type="Proteomes" id="UP001197626"/>
    </source>
</evidence>
<dbReference type="RefSeq" id="WP_229293398.1">
    <property type="nucleotide sequence ID" value="NZ_CP086654.1"/>
</dbReference>
<dbReference type="Gene3D" id="3.40.50.1820">
    <property type="entry name" value="alpha/beta hydrolase"/>
    <property type="match status" value="1"/>
</dbReference>
<keyword evidence="2" id="KW-0378">Hydrolase</keyword>
<dbReference type="InterPro" id="IPR051044">
    <property type="entry name" value="MAG_DAG_Lipase"/>
</dbReference>
<reference evidence="2 3" key="1">
    <citation type="journal article" date="2022" name="Pathogens">
        <title>Staphylococcus ratti sp. nov. Isolated from a Lab Rat.</title>
        <authorList>
            <person name="Kovarovic V."/>
            <person name="Sedlacek I."/>
            <person name="Petras P."/>
            <person name="Kralova S."/>
            <person name="Maslanova I."/>
            <person name="Svec P."/>
            <person name="Neumann-Schaal M."/>
            <person name="Botka T."/>
            <person name="Gelbicova T."/>
            <person name="Stankova E."/>
            <person name="Doskar J."/>
            <person name="Pantucek R."/>
        </authorList>
    </citation>
    <scope>NUCLEOTIDE SEQUENCE [LARGE SCALE GENOMIC DNA]</scope>
    <source>
        <strain evidence="2 3">CCM 9025</strain>
    </source>
</reference>
<dbReference type="SUPFAM" id="SSF53474">
    <property type="entry name" value="alpha/beta-Hydrolases"/>
    <property type="match status" value="1"/>
</dbReference>
<dbReference type="PANTHER" id="PTHR11614">
    <property type="entry name" value="PHOSPHOLIPASE-RELATED"/>
    <property type="match status" value="1"/>
</dbReference>
<protein>
    <submittedName>
        <fullName evidence="2">Alpha/beta hydrolase</fullName>
    </submittedName>
</protein>